<dbReference type="SMART" id="SM00361">
    <property type="entry name" value="RRM_1"/>
    <property type="match status" value="1"/>
</dbReference>
<dbReference type="SMART" id="SM00360">
    <property type="entry name" value="RRM"/>
    <property type="match status" value="1"/>
</dbReference>
<keyword evidence="4" id="KW-0221">Differentiation</keyword>
<dbReference type="Proteomes" id="UP000085678">
    <property type="component" value="Unplaced"/>
</dbReference>
<dbReference type="FunFam" id="3.30.70.330:FF:000167">
    <property type="entry name" value="protein boule-like isoform X1"/>
    <property type="match status" value="1"/>
</dbReference>
<dbReference type="GeneID" id="106179705"/>
<evidence type="ECO:0000313" key="11">
    <source>
        <dbReference type="Proteomes" id="UP000085678"/>
    </source>
</evidence>
<keyword evidence="5" id="KW-0810">Translation regulation</keyword>
<comment type="subcellular location">
    <subcellularLocation>
        <location evidence="1">Cytoplasm</location>
    </subcellularLocation>
</comment>
<dbReference type="GO" id="GO:0003730">
    <property type="term" value="F:mRNA 3'-UTR binding"/>
    <property type="evidence" value="ECO:0007669"/>
    <property type="project" value="TreeGrafter"/>
</dbReference>
<dbReference type="InterPro" id="IPR034988">
    <property type="entry name" value="DAZ_BOULE_RRM"/>
</dbReference>
<evidence type="ECO:0000256" key="6">
    <source>
        <dbReference type="ARBA" id="ARBA00022871"/>
    </source>
</evidence>
<dbReference type="InterPro" id="IPR035979">
    <property type="entry name" value="RBD_domain_sf"/>
</dbReference>
<evidence type="ECO:0000256" key="4">
    <source>
        <dbReference type="ARBA" id="ARBA00022782"/>
    </source>
</evidence>
<feature type="region of interest" description="Disordered" evidence="9">
    <location>
        <begin position="1"/>
        <end position="28"/>
    </location>
</feature>
<keyword evidence="6" id="KW-0744">Spermatogenesis</keyword>
<dbReference type="Gene3D" id="3.30.70.330">
    <property type="match status" value="1"/>
</dbReference>
<sequence length="274" mass="30018">MSVSSDTQSVSQSPSPSPGTPTGITHAPKYGTVIPNRIFVGGIAPNTTEQELRHYFSAFGAVKDTKIIADRAGVSKGYGFVTFETQEDAEKIIKTEQSDNLVFKDRKLNIGPAIRKQQAFPRLYESTIPQAGTIMFQNGIPFTYQNGMAVFPTTEGAAVPAQPQQYLMTHQPQLYQPGHLQYYQPPVSAQHQWTTAAAPWRWAPQASPGTASPYGLYPTAQLQQLQGLQAPGELMYAQPPQYQPADVTEAAMMEAAPAEYSTYGTSYPPYHVCH</sequence>
<dbReference type="Pfam" id="PF00076">
    <property type="entry name" value="RRM_1"/>
    <property type="match status" value="1"/>
</dbReference>
<dbReference type="GO" id="GO:0005737">
    <property type="term" value="C:cytoplasm"/>
    <property type="evidence" value="ECO:0007669"/>
    <property type="project" value="UniProtKB-SubCell"/>
</dbReference>
<keyword evidence="7 8" id="KW-0694">RNA-binding</keyword>
<feature type="compositionally biased region" description="Low complexity" evidence="9">
    <location>
        <begin position="1"/>
        <end position="14"/>
    </location>
</feature>
<dbReference type="PANTHER" id="PTHR11176:SF57">
    <property type="entry name" value="PROTEIN BOULE"/>
    <property type="match status" value="1"/>
</dbReference>
<name>A0A1S3K8C3_LINAN</name>
<dbReference type="RefSeq" id="XP_013418885.1">
    <property type="nucleotide sequence ID" value="XM_013563431.1"/>
</dbReference>
<dbReference type="InParanoid" id="A0A1S3K8C3"/>
<dbReference type="GO" id="GO:0070935">
    <property type="term" value="P:3'-UTR-mediated mRNA stabilization"/>
    <property type="evidence" value="ECO:0007669"/>
    <property type="project" value="TreeGrafter"/>
</dbReference>
<evidence type="ECO:0000256" key="5">
    <source>
        <dbReference type="ARBA" id="ARBA00022845"/>
    </source>
</evidence>
<evidence type="ECO:0000256" key="9">
    <source>
        <dbReference type="SAM" id="MobiDB-lite"/>
    </source>
</evidence>
<protein>
    <submittedName>
        <fullName evidence="12">Protein boule-like</fullName>
    </submittedName>
</protein>
<organism evidence="11 12">
    <name type="scientific">Lingula anatina</name>
    <name type="common">Brachiopod</name>
    <name type="synonym">Lingula unguis</name>
    <dbReference type="NCBI Taxonomy" id="7574"/>
    <lineage>
        <taxon>Eukaryota</taxon>
        <taxon>Metazoa</taxon>
        <taxon>Spiralia</taxon>
        <taxon>Lophotrochozoa</taxon>
        <taxon>Brachiopoda</taxon>
        <taxon>Linguliformea</taxon>
        <taxon>Lingulata</taxon>
        <taxon>Lingulida</taxon>
        <taxon>Linguloidea</taxon>
        <taxon>Lingulidae</taxon>
        <taxon>Lingula</taxon>
    </lineage>
</organism>
<dbReference type="InterPro" id="IPR000504">
    <property type="entry name" value="RRM_dom"/>
</dbReference>
<dbReference type="SUPFAM" id="SSF54928">
    <property type="entry name" value="RNA-binding domain, RBD"/>
    <property type="match status" value="1"/>
</dbReference>
<accession>A0A1S3K8C3</accession>
<dbReference type="STRING" id="7574.A0A1S3K8C3"/>
<dbReference type="GO" id="GO:0051321">
    <property type="term" value="P:meiotic cell cycle"/>
    <property type="evidence" value="ECO:0007669"/>
    <property type="project" value="UniProtKB-ARBA"/>
</dbReference>
<dbReference type="GO" id="GO:0045948">
    <property type="term" value="P:positive regulation of translational initiation"/>
    <property type="evidence" value="ECO:0007669"/>
    <property type="project" value="TreeGrafter"/>
</dbReference>
<evidence type="ECO:0000256" key="7">
    <source>
        <dbReference type="ARBA" id="ARBA00022884"/>
    </source>
</evidence>
<gene>
    <name evidence="12" type="primary">LOC106179705</name>
</gene>
<dbReference type="GO" id="GO:0008494">
    <property type="term" value="F:translation activator activity"/>
    <property type="evidence" value="ECO:0007669"/>
    <property type="project" value="TreeGrafter"/>
</dbReference>
<keyword evidence="3" id="KW-0963">Cytoplasm</keyword>
<evidence type="ECO:0000256" key="1">
    <source>
        <dbReference type="ARBA" id="ARBA00004496"/>
    </source>
</evidence>
<dbReference type="GO" id="GO:0030154">
    <property type="term" value="P:cell differentiation"/>
    <property type="evidence" value="ECO:0007669"/>
    <property type="project" value="UniProtKB-KW"/>
</dbReference>
<dbReference type="CDD" id="cd12412">
    <property type="entry name" value="RRM_DAZL_BOULE"/>
    <property type="match status" value="1"/>
</dbReference>
<reference evidence="12" key="1">
    <citation type="submission" date="2025-08" db="UniProtKB">
        <authorList>
            <consortium name="RefSeq"/>
        </authorList>
    </citation>
    <scope>IDENTIFICATION</scope>
    <source>
        <tissue evidence="12">Gonads</tissue>
    </source>
</reference>
<evidence type="ECO:0000313" key="12">
    <source>
        <dbReference type="RefSeq" id="XP_013418885.1"/>
    </source>
</evidence>
<dbReference type="KEGG" id="lak:106179705"/>
<dbReference type="PANTHER" id="PTHR11176">
    <property type="entry name" value="BOULE-RELATED"/>
    <property type="match status" value="1"/>
</dbReference>
<evidence type="ECO:0000256" key="3">
    <source>
        <dbReference type="ARBA" id="ARBA00022490"/>
    </source>
</evidence>
<dbReference type="PROSITE" id="PS50102">
    <property type="entry name" value="RRM"/>
    <property type="match status" value="1"/>
</dbReference>
<evidence type="ECO:0000256" key="2">
    <source>
        <dbReference type="ARBA" id="ARBA00022473"/>
    </source>
</evidence>
<keyword evidence="2" id="KW-0217">Developmental protein</keyword>
<dbReference type="AlphaFoldDB" id="A0A1S3K8C3"/>
<dbReference type="InterPro" id="IPR003954">
    <property type="entry name" value="RRM_euk-type"/>
</dbReference>
<dbReference type="FunCoup" id="A0A1S3K8C3">
    <property type="interactions" value="209"/>
</dbReference>
<dbReference type="InterPro" id="IPR012677">
    <property type="entry name" value="Nucleotide-bd_a/b_plait_sf"/>
</dbReference>
<proteinExistence type="predicted"/>
<dbReference type="GO" id="GO:0007283">
    <property type="term" value="P:spermatogenesis"/>
    <property type="evidence" value="ECO:0007669"/>
    <property type="project" value="UniProtKB-KW"/>
</dbReference>
<evidence type="ECO:0000259" key="10">
    <source>
        <dbReference type="PROSITE" id="PS50102"/>
    </source>
</evidence>
<dbReference type="OrthoDB" id="762982at2759"/>
<feature type="domain" description="RRM" evidence="10">
    <location>
        <begin position="36"/>
        <end position="115"/>
    </location>
</feature>
<keyword evidence="11" id="KW-1185">Reference proteome</keyword>
<evidence type="ECO:0000256" key="8">
    <source>
        <dbReference type="PROSITE-ProRule" id="PRU00176"/>
    </source>
</evidence>